<feature type="transmembrane region" description="Helical" evidence="1">
    <location>
        <begin position="126"/>
        <end position="146"/>
    </location>
</feature>
<sequence>MSAQTPDISIPSYRIVSSSATAAQEPAGLPSERHSIVILNNNPSIKHDGGSTLHPASPTEPVTLDPLQTSFALSSALSSSSAHSPSLICSHISPTPSPLSDTSAFFAMATFIGRLFVFLFHVVPSVLYWVITFTTITIPTWLFTLFSMSLTFTMNFTT</sequence>
<name>A0A1J9PWA7_9EURO</name>
<keyword evidence="1" id="KW-0472">Membrane</keyword>
<protein>
    <submittedName>
        <fullName evidence="2">Uncharacterized protein</fullName>
    </submittedName>
</protein>
<dbReference type="AlphaFoldDB" id="A0A1J9PWA7"/>
<reference evidence="2 3" key="1">
    <citation type="submission" date="2015-07" db="EMBL/GenBank/DDBJ databases">
        <title>Emmonsia species relationships and genome sequence.</title>
        <authorList>
            <consortium name="The Broad Institute Genomics Platform"/>
            <person name="Cuomo C.A."/>
            <person name="Munoz J.F."/>
            <person name="Imamovic A."/>
            <person name="Priest M.E."/>
            <person name="Young S."/>
            <person name="Clay O.K."/>
            <person name="McEwen J.G."/>
        </authorList>
    </citation>
    <scope>NUCLEOTIDE SEQUENCE [LARGE SCALE GENOMIC DNA]</scope>
    <source>
        <strain evidence="2 3">UAMH 9510</strain>
    </source>
</reference>
<gene>
    <name evidence="2" type="ORF">AJ78_07183</name>
</gene>
<evidence type="ECO:0000313" key="2">
    <source>
        <dbReference type="EMBL" id="OJD12171.1"/>
    </source>
</evidence>
<dbReference type="Proteomes" id="UP000182235">
    <property type="component" value="Unassembled WGS sequence"/>
</dbReference>
<dbReference type="STRING" id="1447872.A0A1J9PWA7"/>
<keyword evidence="1" id="KW-1133">Transmembrane helix</keyword>
<evidence type="ECO:0000313" key="3">
    <source>
        <dbReference type="Proteomes" id="UP000182235"/>
    </source>
</evidence>
<dbReference type="VEuPathDB" id="FungiDB:AJ78_07183"/>
<keyword evidence="1" id="KW-0812">Transmembrane</keyword>
<feature type="non-terminal residue" evidence="2">
    <location>
        <position position="158"/>
    </location>
</feature>
<evidence type="ECO:0000256" key="1">
    <source>
        <dbReference type="SAM" id="Phobius"/>
    </source>
</evidence>
<accession>A0A1J9PWA7</accession>
<organism evidence="2 3">
    <name type="scientific">Emergomyces pasteurianus Ep9510</name>
    <dbReference type="NCBI Taxonomy" id="1447872"/>
    <lineage>
        <taxon>Eukaryota</taxon>
        <taxon>Fungi</taxon>
        <taxon>Dikarya</taxon>
        <taxon>Ascomycota</taxon>
        <taxon>Pezizomycotina</taxon>
        <taxon>Eurotiomycetes</taxon>
        <taxon>Eurotiomycetidae</taxon>
        <taxon>Onygenales</taxon>
        <taxon>Ajellomycetaceae</taxon>
        <taxon>Emergomyces</taxon>
    </lineage>
</organism>
<dbReference type="OrthoDB" id="3936801at2759"/>
<proteinExistence type="predicted"/>
<keyword evidence="3" id="KW-1185">Reference proteome</keyword>
<dbReference type="EMBL" id="LGRN01000437">
    <property type="protein sequence ID" value="OJD12171.1"/>
    <property type="molecule type" value="Genomic_DNA"/>
</dbReference>
<comment type="caution">
    <text evidence="2">The sequence shown here is derived from an EMBL/GenBank/DDBJ whole genome shotgun (WGS) entry which is preliminary data.</text>
</comment>